<dbReference type="Gene3D" id="3.40.50.200">
    <property type="entry name" value="Peptidase S8/S53 domain"/>
    <property type="match status" value="1"/>
</dbReference>
<evidence type="ECO:0000313" key="8">
    <source>
        <dbReference type="Proteomes" id="UP000599688"/>
    </source>
</evidence>
<dbReference type="PRINTS" id="PR00723">
    <property type="entry name" value="SUBTILISIN"/>
</dbReference>
<dbReference type="GO" id="GO:0004252">
    <property type="term" value="F:serine-type endopeptidase activity"/>
    <property type="evidence" value="ECO:0007669"/>
    <property type="project" value="InterPro"/>
</dbReference>
<evidence type="ECO:0000256" key="5">
    <source>
        <dbReference type="PROSITE-ProRule" id="PRU01240"/>
    </source>
</evidence>
<dbReference type="GO" id="GO:0006508">
    <property type="term" value="P:proteolysis"/>
    <property type="evidence" value="ECO:0007669"/>
    <property type="project" value="UniProtKB-KW"/>
</dbReference>
<evidence type="ECO:0000256" key="3">
    <source>
        <dbReference type="ARBA" id="ARBA00022801"/>
    </source>
</evidence>
<comment type="similarity">
    <text evidence="1 5">Belongs to the peptidase S8 family.</text>
</comment>
<dbReference type="CDD" id="cd00306">
    <property type="entry name" value="Peptidases_S8_S53"/>
    <property type="match status" value="1"/>
</dbReference>
<keyword evidence="3" id="KW-0378">Hydrolase</keyword>
<keyword evidence="4" id="KW-0720">Serine protease</keyword>
<dbReference type="Proteomes" id="UP000599688">
    <property type="component" value="Unassembled WGS sequence"/>
</dbReference>
<dbReference type="RefSeq" id="WP_188407218.1">
    <property type="nucleotide sequence ID" value="NZ_BMGL01000020.1"/>
</dbReference>
<dbReference type="PANTHER" id="PTHR43806:SF11">
    <property type="entry name" value="CEREVISIN-RELATED"/>
    <property type="match status" value="1"/>
</dbReference>
<dbReference type="Pfam" id="PF00082">
    <property type="entry name" value="Peptidase_S8"/>
    <property type="match status" value="1"/>
</dbReference>
<comment type="caution">
    <text evidence="7">The sequence shown here is derived from an EMBL/GenBank/DDBJ whole genome shotgun (WGS) entry which is preliminary data.</text>
</comment>
<gene>
    <name evidence="7" type="ORF">GCM10010831_25050</name>
</gene>
<dbReference type="SUPFAM" id="SSF52743">
    <property type="entry name" value="Subtilisin-like"/>
    <property type="match status" value="1"/>
</dbReference>
<keyword evidence="8" id="KW-1185">Reference proteome</keyword>
<evidence type="ECO:0000256" key="1">
    <source>
        <dbReference type="ARBA" id="ARBA00011073"/>
    </source>
</evidence>
<reference evidence="7 8" key="1">
    <citation type="journal article" date="2014" name="Int. J. Syst. Evol. Microbiol.">
        <title>Complete genome sequence of Corynebacterium casei LMG S-19264T (=DSM 44701T), isolated from a smear-ripened cheese.</title>
        <authorList>
            <consortium name="US DOE Joint Genome Institute (JGI-PGF)"/>
            <person name="Walter F."/>
            <person name="Albersmeier A."/>
            <person name="Kalinowski J."/>
            <person name="Ruckert C."/>
        </authorList>
    </citation>
    <scope>NUCLEOTIDE SEQUENCE [LARGE SCALE GENOMIC DNA]</scope>
    <source>
        <strain evidence="7 8">CGMCC 1.12925</strain>
    </source>
</reference>
<keyword evidence="2" id="KW-0645">Protease</keyword>
<dbReference type="InterPro" id="IPR000209">
    <property type="entry name" value="Peptidase_S8/S53_dom"/>
</dbReference>
<sequence>MSTTSGGHGVSVASVAAGDTGNTEGISSIGYDSSLILSSGGPSFTSNSYPNSIAGQCLFLAENHDEIKVINISLVGGNSDVQASIFEFLNQTLNVTVVAAAGNGFLHATYAIPPTTYVYPASYEHVLSVSSVGSYQPYGSVYDNGATVGWKDVHQFVVGNDFFTHQHNDKVDIVAPGYTIPVARGLDTYQFGKGTSYASPMVAGVAALMYSLHPTITATRVKEILQETAVFIDDIPENEQYAGLLGAGRVNAYAAVLQAKCDANYTPGLDLIIRNSEDDYGVEPDVDTNVIWDSPDIWVRNQNDGILYQKSEDLHFVDDQTPVYVYVKVTNNSCETSTGNELLELYWAKGGLSQQWPNVWNGNFNLDPNTPIGNQVNTLNIPSLSPGESTILEFQWQPLDPDAYANLDFENPWMFCFLSRIVTSADPMAVTEGSNAALNTRNNNNIAYKNAKVINVAGRPSRGSIVVGNVGSSTSLTSDIEFFTNTVEDDNLWQDAEVRVELNHDLWNLWQNSGGQSSDVRVIDPIQRVIELTANNASLNNVAMQSDEWGIATLGVNFLVNQVDAQENFSIHVHQLESTTQEVLGGFSYTFLRDNQRQSFNAGTNKVSNTDGSETFFVEDINEEAIYNWYDEDGVLIYSGSDFTINNMIAQEYRLEVIAETDGHKDYKTVETEDKRIIESISPNPATTSAIVTYLVAEEDNAYLMLTHTISGVFYNYILDSQNSSLTIPTQNLAQGTYIVNLIANGVIIDAKQLIIN</sequence>
<evidence type="ECO:0000256" key="4">
    <source>
        <dbReference type="ARBA" id="ARBA00022825"/>
    </source>
</evidence>
<accession>A0A917A3E3</accession>
<feature type="domain" description="Peptidase S8/S53" evidence="6">
    <location>
        <begin position="4"/>
        <end position="237"/>
    </location>
</feature>
<dbReference type="InterPro" id="IPR023828">
    <property type="entry name" value="Peptidase_S8_Ser-AS"/>
</dbReference>
<dbReference type="InterPro" id="IPR036852">
    <property type="entry name" value="Peptidase_S8/S53_dom_sf"/>
</dbReference>
<dbReference type="PANTHER" id="PTHR43806">
    <property type="entry name" value="PEPTIDASE S8"/>
    <property type="match status" value="1"/>
</dbReference>
<dbReference type="PROSITE" id="PS00138">
    <property type="entry name" value="SUBTILASE_SER"/>
    <property type="match status" value="1"/>
</dbReference>
<dbReference type="AlphaFoldDB" id="A0A917A3E3"/>
<dbReference type="InterPro" id="IPR015500">
    <property type="entry name" value="Peptidase_S8_subtilisin-rel"/>
</dbReference>
<protein>
    <recommendedName>
        <fullName evidence="6">Peptidase S8/S53 domain-containing protein</fullName>
    </recommendedName>
</protein>
<organism evidence="7 8">
    <name type="scientific">Psychroflexus salis</name>
    <dbReference type="NCBI Taxonomy" id="1526574"/>
    <lineage>
        <taxon>Bacteria</taxon>
        <taxon>Pseudomonadati</taxon>
        <taxon>Bacteroidota</taxon>
        <taxon>Flavobacteriia</taxon>
        <taxon>Flavobacteriales</taxon>
        <taxon>Flavobacteriaceae</taxon>
        <taxon>Psychroflexus</taxon>
    </lineage>
</organism>
<evidence type="ECO:0000313" key="7">
    <source>
        <dbReference type="EMBL" id="GGE23123.1"/>
    </source>
</evidence>
<comment type="caution">
    <text evidence="5">Lacks conserved residue(s) required for the propagation of feature annotation.</text>
</comment>
<dbReference type="InterPro" id="IPR050131">
    <property type="entry name" value="Peptidase_S8_subtilisin-like"/>
</dbReference>
<proteinExistence type="inferred from homology"/>
<evidence type="ECO:0000256" key="2">
    <source>
        <dbReference type="ARBA" id="ARBA00022670"/>
    </source>
</evidence>
<dbReference type="PROSITE" id="PS51892">
    <property type="entry name" value="SUBTILASE"/>
    <property type="match status" value="1"/>
</dbReference>
<name>A0A917A3E3_9FLAO</name>
<evidence type="ECO:0000259" key="6">
    <source>
        <dbReference type="Pfam" id="PF00082"/>
    </source>
</evidence>
<dbReference type="EMBL" id="BMGL01000020">
    <property type="protein sequence ID" value="GGE23123.1"/>
    <property type="molecule type" value="Genomic_DNA"/>
</dbReference>